<comment type="caution">
    <text evidence="1">The sequence shown here is derived from an EMBL/GenBank/DDBJ whole genome shotgun (WGS) entry which is preliminary data.</text>
</comment>
<accession>A0A840UZU6</accession>
<keyword evidence="2" id="KW-1185">Reference proteome</keyword>
<name>A0A840UZU6_9BACT</name>
<dbReference type="Proteomes" id="UP000539642">
    <property type="component" value="Unassembled WGS sequence"/>
</dbReference>
<protein>
    <recommendedName>
        <fullName evidence="3">DUF3352 domain-containing protein</fullName>
    </recommendedName>
</protein>
<proteinExistence type="predicted"/>
<evidence type="ECO:0008006" key="3">
    <source>
        <dbReference type="Google" id="ProtNLM"/>
    </source>
</evidence>
<evidence type="ECO:0000313" key="1">
    <source>
        <dbReference type="EMBL" id="MBB5346491.1"/>
    </source>
</evidence>
<organism evidence="1 2">
    <name type="scientific">Desulfoprunum benzoelyticum</name>
    <dbReference type="NCBI Taxonomy" id="1506996"/>
    <lineage>
        <taxon>Bacteria</taxon>
        <taxon>Pseudomonadati</taxon>
        <taxon>Thermodesulfobacteriota</taxon>
        <taxon>Desulfobulbia</taxon>
        <taxon>Desulfobulbales</taxon>
        <taxon>Desulfobulbaceae</taxon>
        <taxon>Desulfoprunum</taxon>
    </lineage>
</organism>
<gene>
    <name evidence="1" type="ORF">HNQ81_000198</name>
</gene>
<dbReference type="RefSeq" id="WP_183347384.1">
    <property type="nucleotide sequence ID" value="NZ_JACHEO010000001.1"/>
</dbReference>
<sequence length="571" mass="62626">MKIKYLVGLTGCLLLVVLWYIWGSGRFEKQVDPAALVSDKALLYVEQDDVGRLIDTIKASHFGKTVAAMDIGKIAAGLELNADQTRTIEQAVESVAKLGNDPVFRELCGRSLSVALLPGEGEIVVADARQVPPVQLLLVAIPEHKAELLEVLSRAFTGKIKQSVISHGDIEIIQFDLDGTTFFAAVSDGLFVFSLNQKTIETALDLQRTSQGSLAALEEFAELKQQLPMVDFFAFSAPEKLGAAMAATLGEQQTAAKLAGLRYSIYGIWHEGSGFKDRTITLIDRNRLDPLLGRVLAVPSEDNDSLAFVSPDVQIYTWTNALALDAIWESINREGGEEAVSTEPFTRKFRELTGSDIEQVLTLFEPGISLQIQKGSVNGLIPLPRITLMFKVKDRVSLEKVLEQGVTGLGIRMEDQQYRNIGYRSYNPGLPGDIEALYGFYDHYLLVGNSRKMLEQIIDAAEDHSGFRQSEKYAALGMDLEHGSNSVFFIKVADIADGVIELATWTGAILALQDRNLALRSQVAIEEVIKPLLNGMTTISSVATRTFFAEDRVTVESTIEVRPDQLAAAGR</sequence>
<evidence type="ECO:0000313" key="2">
    <source>
        <dbReference type="Proteomes" id="UP000539642"/>
    </source>
</evidence>
<reference evidence="1 2" key="1">
    <citation type="submission" date="2020-08" db="EMBL/GenBank/DDBJ databases">
        <title>Genomic Encyclopedia of Type Strains, Phase IV (KMG-IV): sequencing the most valuable type-strain genomes for metagenomic binning, comparative biology and taxonomic classification.</title>
        <authorList>
            <person name="Goeker M."/>
        </authorList>
    </citation>
    <scope>NUCLEOTIDE SEQUENCE [LARGE SCALE GENOMIC DNA]</scope>
    <source>
        <strain evidence="1 2">DSM 28570</strain>
    </source>
</reference>
<dbReference type="AlphaFoldDB" id="A0A840UZU6"/>
<dbReference type="EMBL" id="JACHEO010000001">
    <property type="protein sequence ID" value="MBB5346491.1"/>
    <property type="molecule type" value="Genomic_DNA"/>
</dbReference>